<dbReference type="Proteomes" id="UP001153076">
    <property type="component" value="Unassembled WGS sequence"/>
</dbReference>
<reference evidence="1" key="1">
    <citation type="submission" date="2022-04" db="EMBL/GenBank/DDBJ databases">
        <title>Carnegiea gigantea Genome sequencing and assembly v2.</title>
        <authorList>
            <person name="Copetti D."/>
            <person name="Sanderson M.J."/>
            <person name="Burquez A."/>
            <person name="Wojciechowski M.F."/>
        </authorList>
    </citation>
    <scope>NUCLEOTIDE SEQUENCE</scope>
    <source>
        <strain evidence="1">SGP5-SGP5p</strain>
        <tissue evidence="1">Aerial part</tissue>
    </source>
</reference>
<evidence type="ECO:0000313" key="2">
    <source>
        <dbReference type="Proteomes" id="UP001153076"/>
    </source>
</evidence>
<keyword evidence="2" id="KW-1185">Reference proteome</keyword>
<comment type="caution">
    <text evidence="1">The sequence shown here is derived from an EMBL/GenBank/DDBJ whole genome shotgun (WGS) entry which is preliminary data.</text>
</comment>
<accession>A0A9Q1K5G1</accession>
<proteinExistence type="predicted"/>
<dbReference type="EMBL" id="JAKOGI010000313">
    <property type="protein sequence ID" value="KAJ8437194.1"/>
    <property type="molecule type" value="Genomic_DNA"/>
</dbReference>
<evidence type="ECO:0000313" key="1">
    <source>
        <dbReference type="EMBL" id="KAJ8437194.1"/>
    </source>
</evidence>
<gene>
    <name evidence="1" type="ORF">Cgig2_007544</name>
</gene>
<sequence>MAERCDVMHPEYATELKIFSLNLEPNPNKFCIGDRNETVSHTEAKPQNTDDQGTQYGEDTVFELFYLDRVEFRVDKVERWFPIAINWPTESITYTYKFESIQDNDITLKNNKNEKVTIVAQAQEGKMTTQIHIQSSRPPTSDITCVNQNETDCISPDDIYYCSPEFLQ</sequence>
<organism evidence="1 2">
    <name type="scientific">Carnegiea gigantea</name>
    <dbReference type="NCBI Taxonomy" id="171969"/>
    <lineage>
        <taxon>Eukaryota</taxon>
        <taxon>Viridiplantae</taxon>
        <taxon>Streptophyta</taxon>
        <taxon>Embryophyta</taxon>
        <taxon>Tracheophyta</taxon>
        <taxon>Spermatophyta</taxon>
        <taxon>Magnoliopsida</taxon>
        <taxon>eudicotyledons</taxon>
        <taxon>Gunneridae</taxon>
        <taxon>Pentapetalae</taxon>
        <taxon>Caryophyllales</taxon>
        <taxon>Cactineae</taxon>
        <taxon>Cactaceae</taxon>
        <taxon>Cactoideae</taxon>
        <taxon>Echinocereeae</taxon>
        <taxon>Carnegiea</taxon>
    </lineage>
</organism>
<name>A0A9Q1K5G1_9CARY</name>
<dbReference type="AlphaFoldDB" id="A0A9Q1K5G1"/>
<protein>
    <submittedName>
        <fullName evidence="1">Uncharacterized protein</fullName>
    </submittedName>
</protein>